<dbReference type="AlphaFoldDB" id="A0A839NH16"/>
<comment type="caution">
    <text evidence="1">The sequence shown here is derived from an EMBL/GenBank/DDBJ whole genome shotgun (WGS) entry which is preliminary data.</text>
</comment>
<name>A0A839NH16_9MICO</name>
<gene>
    <name evidence="1" type="ORF">FHU39_003997</name>
</gene>
<proteinExistence type="predicted"/>
<evidence type="ECO:0000313" key="1">
    <source>
        <dbReference type="EMBL" id="MBB2893961.1"/>
    </source>
</evidence>
<sequence length="125" mass="13555">MQSVNFRVSRDAAGRMLGDAAGLRTLLSFVETQQRARGMDIATRIHLDIAEAIVDAHIEELTEPGLSRAAAEALRTDPRCRVVVAALHYVATRDCPPYVVGAREPDDLEMLRWATGLAQAACPVG</sequence>
<protein>
    <submittedName>
        <fullName evidence="1">Uncharacterized protein</fullName>
    </submittedName>
</protein>
<dbReference type="RefSeq" id="WP_183322427.1">
    <property type="nucleotide sequence ID" value="NZ_JACHVQ010000004.1"/>
</dbReference>
<reference evidence="1 2" key="1">
    <citation type="submission" date="2020-08" db="EMBL/GenBank/DDBJ databases">
        <title>Sequencing the genomes of 1000 actinobacteria strains.</title>
        <authorList>
            <person name="Klenk H.-P."/>
        </authorList>
    </citation>
    <scope>NUCLEOTIDE SEQUENCE [LARGE SCALE GENOMIC DNA]</scope>
    <source>
        <strain evidence="1 2">DSM 105369</strain>
    </source>
</reference>
<evidence type="ECO:0000313" key="2">
    <source>
        <dbReference type="Proteomes" id="UP000559182"/>
    </source>
</evidence>
<accession>A0A839NH16</accession>
<keyword evidence="2" id="KW-1185">Reference proteome</keyword>
<dbReference type="Proteomes" id="UP000559182">
    <property type="component" value="Unassembled WGS sequence"/>
</dbReference>
<dbReference type="EMBL" id="JACHVQ010000004">
    <property type="protein sequence ID" value="MBB2893961.1"/>
    <property type="molecule type" value="Genomic_DNA"/>
</dbReference>
<organism evidence="1 2">
    <name type="scientific">Flexivirga oryzae</name>
    <dbReference type="NCBI Taxonomy" id="1794944"/>
    <lineage>
        <taxon>Bacteria</taxon>
        <taxon>Bacillati</taxon>
        <taxon>Actinomycetota</taxon>
        <taxon>Actinomycetes</taxon>
        <taxon>Micrococcales</taxon>
        <taxon>Dermacoccaceae</taxon>
        <taxon>Flexivirga</taxon>
    </lineage>
</organism>